<reference evidence="12" key="1">
    <citation type="submission" date="2025-08" db="UniProtKB">
        <authorList>
            <consortium name="Ensembl"/>
        </authorList>
    </citation>
    <scope>IDENTIFICATION</scope>
</reference>
<dbReference type="OMA" id="HNYHRVW"/>
<dbReference type="PRINTS" id="PR00747">
    <property type="entry name" value="GLYHDRLASE47"/>
</dbReference>
<dbReference type="GO" id="GO:1904154">
    <property type="term" value="P:positive regulation of retrograde protein transport, ER to cytosol"/>
    <property type="evidence" value="ECO:0007669"/>
    <property type="project" value="UniProtKB-ARBA"/>
</dbReference>
<comment type="cofactor">
    <cofactor evidence="8">
        <name>Ca(2+)</name>
        <dbReference type="ChEBI" id="CHEBI:29108"/>
    </cofactor>
</comment>
<comment type="function">
    <text evidence="6">Involved in the endoplasmic reticulum-associated degradation (ERAD) pathway that targets misfolded glycoproteins for degradation in an N-glycan-dependent manner. May initiate ERAD by promoting the first mannose trimming step of ERAD substrates, from Man9GlcNAc2 to Man8GlcNAc2. Seems to recognize and bind to exposed hydrophobic regions in target proteins.</text>
</comment>
<evidence type="ECO:0000256" key="10">
    <source>
        <dbReference type="SAM" id="MobiDB-lite"/>
    </source>
</evidence>
<dbReference type="InterPro" id="IPR044674">
    <property type="entry name" value="EDEM1/2/3"/>
</dbReference>
<comment type="similarity">
    <text evidence="2 9">Belongs to the glycosyl hydrolase 47 family.</text>
</comment>
<reference evidence="12" key="2">
    <citation type="submission" date="2025-09" db="UniProtKB">
        <authorList>
            <consortium name="Ensembl"/>
        </authorList>
    </citation>
    <scope>IDENTIFICATION</scope>
</reference>
<evidence type="ECO:0000256" key="7">
    <source>
        <dbReference type="PIRSR" id="PIRSR601382-1"/>
    </source>
</evidence>
<accession>A0A8C4QHT5</accession>
<feature type="binding site" evidence="8">
    <location>
        <position position="471"/>
    </location>
    <ligand>
        <name>Ca(2+)</name>
        <dbReference type="ChEBI" id="CHEBI:29108"/>
    </ligand>
</feature>
<feature type="active site" description="Proton donor" evidence="7">
    <location>
        <position position="113"/>
    </location>
</feature>
<keyword evidence="4" id="KW-0325">Glycoprotein</keyword>
<evidence type="ECO:0000256" key="8">
    <source>
        <dbReference type="PIRSR" id="PIRSR601382-2"/>
    </source>
</evidence>
<dbReference type="InterPro" id="IPR001382">
    <property type="entry name" value="Glyco_hydro_47"/>
</dbReference>
<feature type="active site" evidence="7">
    <location>
        <position position="254"/>
    </location>
</feature>
<sequence>MVVSGIVIFGLVLATTFATDAVSGLQTMESLRNRVKGVFYHAYENYLQHAFPLDELRPLTCDGQDTWGSFSLTLIDALDTLLVLGNTSEFRRVSRLLQNTIDFTQDVNVSVFETNIRVVGGLLSAHMLSKMAGIDLEPGWPCTGPLLRLAENAARKLLPAFHTKTGMPYGTVNLLHGVYATETPVTCTAGVGTFILEFATLSRLTGDPAFEEAARRALRALWESRSDIGLVGNHINVNNSHWVAEDAGIGAGVDSYFEYLIKGAILLQEPKYMEMFQEYVQVIEKYMKHDDWYMWVHMSKGTVSMPVFQSLEAFWPGLQSLVGDIDSAMKTLHNYHQVWQKYGGLPEFYNIPHSMPVDKREGYPLRPELVESAMYLYRATKDPFLLHLGQDVLEAIEKISSVSCGHATIKDVHDHKLDNRMESFFLAETTKYLYLLFDPENFLHNTGTHWDSISTPFGPCILNAGGYVFNTEAHPIDPAALYCCNRFKEEQMQVHTQFEDARLRVKSYERTPSSTGTDDKSNMLDSREGKSNRKPKIPVMSAPSQPYTSRLSIMGQMFLHQDV</sequence>
<evidence type="ECO:0000256" key="2">
    <source>
        <dbReference type="ARBA" id="ARBA00007658"/>
    </source>
</evidence>
<organism evidence="12 13">
    <name type="scientific">Eptatretus burgeri</name>
    <name type="common">Inshore hagfish</name>
    <dbReference type="NCBI Taxonomy" id="7764"/>
    <lineage>
        <taxon>Eukaryota</taxon>
        <taxon>Metazoa</taxon>
        <taxon>Chordata</taxon>
        <taxon>Craniata</taxon>
        <taxon>Vertebrata</taxon>
        <taxon>Cyclostomata</taxon>
        <taxon>Myxini</taxon>
        <taxon>Myxiniformes</taxon>
        <taxon>Myxinidae</taxon>
        <taxon>Eptatretinae</taxon>
        <taxon>Eptatretus</taxon>
    </lineage>
</organism>
<keyword evidence="8" id="KW-0479">Metal-binding</keyword>
<feature type="chain" id="PRO_5034908625" description="alpha-1,2-Mannosidase" evidence="11">
    <location>
        <begin position="19"/>
        <end position="563"/>
    </location>
</feature>
<dbReference type="GO" id="GO:0005509">
    <property type="term" value="F:calcium ion binding"/>
    <property type="evidence" value="ECO:0007669"/>
    <property type="project" value="InterPro"/>
</dbReference>
<dbReference type="EC" id="3.2.1.-" evidence="9"/>
<feature type="active site" description="Proton donor" evidence="7">
    <location>
        <position position="347"/>
    </location>
</feature>
<keyword evidence="9" id="KW-0326">Glycosidase</keyword>
<dbReference type="Ensembl" id="ENSEBUT00000015443.1">
    <property type="protein sequence ID" value="ENSEBUP00000014867.1"/>
    <property type="gene ID" value="ENSEBUG00000009378.1"/>
</dbReference>
<keyword evidence="9" id="KW-0378">Hydrolase</keyword>
<feature type="compositionally biased region" description="Basic and acidic residues" evidence="10">
    <location>
        <begin position="517"/>
        <end position="531"/>
    </location>
</feature>
<dbReference type="GO" id="GO:0016020">
    <property type="term" value="C:membrane"/>
    <property type="evidence" value="ECO:0007669"/>
    <property type="project" value="InterPro"/>
</dbReference>
<evidence type="ECO:0000256" key="6">
    <source>
        <dbReference type="ARBA" id="ARBA00054385"/>
    </source>
</evidence>
<evidence type="ECO:0000256" key="11">
    <source>
        <dbReference type="SAM" id="SignalP"/>
    </source>
</evidence>
<evidence type="ECO:0000256" key="5">
    <source>
        <dbReference type="ARBA" id="ARBA00023230"/>
    </source>
</evidence>
<evidence type="ECO:0000313" key="12">
    <source>
        <dbReference type="Ensembl" id="ENSEBUP00000014867.1"/>
    </source>
</evidence>
<feature type="region of interest" description="Disordered" evidence="10">
    <location>
        <begin position="505"/>
        <end position="546"/>
    </location>
</feature>
<dbReference type="InterPro" id="IPR012341">
    <property type="entry name" value="6hp_glycosidase-like_sf"/>
</dbReference>
<protein>
    <recommendedName>
        <fullName evidence="9">alpha-1,2-Mannosidase</fullName>
        <ecNumber evidence="9">3.2.1.-</ecNumber>
    </recommendedName>
</protein>
<dbReference type="Proteomes" id="UP000694388">
    <property type="component" value="Unplaced"/>
</dbReference>
<dbReference type="GeneTree" id="ENSGT00940000167182"/>
<dbReference type="SUPFAM" id="SSF48225">
    <property type="entry name" value="Seven-hairpin glycosidases"/>
    <property type="match status" value="1"/>
</dbReference>
<evidence type="ECO:0000256" key="3">
    <source>
        <dbReference type="ARBA" id="ARBA00022824"/>
    </source>
</evidence>
<evidence type="ECO:0000256" key="1">
    <source>
        <dbReference type="ARBA" id="ARBA00004240"/>
    </source>
</evidence>
<dbReference type="Pfam" id="PF01532">
    <property type="entry name" value="Glyco_hydro_47"/>
    <property type="match status" value="1"/>
</dbReference>
<evidence type="ECO:0000313" key="13">
    <source>
        <dbReference type="Proteomes" id="UP000694388"/>
    </source>
</evidence>
<keyword evidence="13" id="KW-1185">Reference proteome</keyword>
<dbReference type="GO" id="GO:0004571">
    <property type="term" value="F:mannosyl-oligosaccharide 1,2-alpha-mannosidase activity"/>
    <property type="evidence" value="ECO:0007669"/>
    <property type="project" value="InterPro"/>
</dbReference>
<keyword evidence="8" id="KW-0106">Calcium</keyword>
<dbReference type="GO" id="GO:0005975">
    <property type="term" value="P:carbohydrate metabolic process"/>
    <property type="evidence" value="ECO:0007669"/>
    <property type="project" value="InterPro"/>
</dbReference>
<keyword evidence="11" id="KW-0732">Signal</keyword>
<comment type="subcellular location">
    <subcellularLocation>
        <location evidence="1">Endoplasmic reticulum</location>
    </subcellularLocation>
</comment>
<dbReference type="AlphaFoldDB" id="A0A8C4QHT5"/>
<dbReference type="PANTHER" id="PTHR45679:SF6">
    <property type="entry name" value="ER DEGRADATION-ENHANCING ALPHA-MANNOSIDASE-LIKE PROTEIN 2"/>
    <property type="match status" value="1"/>
</dbReference>
<keyword evidence="5" id="KW-0834">Unfolded protein response</keyword>
<feature type="signal peptide" evidence="11">
    <location>
        <begin position="1"/>
        <end position="18"/>
    </location>
</feature>
<keyword evidence="3" id="KW-0256">Endoplasmic reticulum</keyword>
<evidence type="ECO:0000256" key="4">
    <source>
        <dbReference type="ARBA" id="ARBA00023180"/>
    </source>
</evidence>
<name>A0A8C4QHT5_EPTBU</name>
<dbReference type="PANTHER" id="PTHR45679">
    <property type="entry name" value="ER DEGRADATION-ENHANCING ALPHA-MANNOSIDASE-LIKE PROTEIN 2"/>
    <property type="match status" value="1"/>
</dbReference>
<dbReference type="GO" id="GO:0006986">
    <property type="term" value="P:response to unfolded protein"/>
    <property type="evidence" value="ECO:0007669"/>
    <property type="project" value="UniProtKB-KW"/>
</dbReference>
<dbReference type="GO" id="GO:0044322">
    <property type="term" value="C:endoplasmic reticulum quality control compartment"/>
    <property type="evidence" value="ECO:0007669"/>
    <property type="project" value="GOC"/>
</dbReference>
<dbReference type="InterPro" id="IPR036026">
    <property type="entry name" value="Seven-hairpin_glycosidases"/>
</dbReference>
<dbReference type="GO" id="GO:1904380">
    <property type="term" value="P:endoplasmic reticulum mannose trimming"/>
    <property type="evidence" value="ECO:0007669"/>
    <property type="project" value="InterPro"/>
</dbReference>
<dbReference type="Gene3D" id="1.50.10.10">
    <property type="match status" value="1"/>
</dbReference>
<proteinExistence type="inferred from homology"/>
<feature type="active site" evidence="7">
    <location>
        <position position="368"/>
    </location>
</feature>
<dbReference type="FunFam" id="1.50.10.10:FF:000015">
    <property type="entry name" value="alpha-1,2-Mannosidase"/>
    <property type="match status" value="1"/>
</dbReference>
<evidence type="ECO:0000256" key="9">
    <source>
        <dbReference type="RuleBase" id="RU361193"/>
    </source>
</evidence>